<keyword evidence="3" id="KW-1185">Reference proteome</keyword>
<dbReference type="InParanoid" id="A0A165P5M3"/>
<feature type="region of interest" description="Disordered" evidence="1">
    <location>
        <begin position="156"/>
        <end position="182"/>
    </location>
</feature>
<feature type="region of interest" description="Disordered" evidence="1">
    <location>
        <begin position="1"/>
        <end position="20"/>
    </location>
</feature>
<dbReference type="Proteomes" id="UP000077266">
    <property type="component" value="Unassembled WGS sequence"/>
</dbReference>
<proteinExistence type="predicted"/>
<dbReference type="OrthoDB" id="5570127at2759"/>
<dbReference type="EMBL" id="KV425892">
    <property type="protein sequence ID" value="KZW01683.1"/>
    <property type="molecule type" value="Genomic_DNA"/>
</dbReference>
<organism evidence="2 3">
    <name type="scientific">Exidia glandulosa HHB12029</name>
    <dbReference type="NCBI Taxonomy" id="1314781"/>
    <lineage>
        <taxon>Eukaryota</taxon>
        <taxon>Fungi</taxon>
        <taxon>Dikarya</taxon>
        <taxon>Basidiomycota</taxon>
        <taxon>Agaricomycotina</taxon>
        <taxon>Agaricomycetes</taxon>
        <taxon>Auriculariales</taxon>
        <taxon>Exidiaceae</taxon>
        <taxon>Exidia</taxon>
    </lineage>
</organism>
<sequence>MRSATSYAHAPTSTTGLSQTLLPSTQAANSASPCPVPAYRVSAESGLPLEIASVTRHRVQPTIPVIRAKSRYAYGVGLTLHSSVRKARAEAKEKGVLQLGPKPAILNKAKFAVLITSHLKHMSFFGYVLRTSSHHQVHTFTMRILQDMLPDSIPLRQSRRTSSSSRTSVSSCHRMASQSRSD</sequence>
<name>A0A165P5M3_EXIGL</name>
<evidence type="ECO:0000256" key="1">
    <source>
        <dbReference type="SAM" id="MobiDB-lite"/>
    </source>
</evidence>
<dbReference type="AlphaFoldDB" id="A0A165P5M3"/>
<feature type="compositionally biased region" description="Low complexity" evidence="1">
    <location>
        <begin position="160"/>
        <end position="171"/>
    </location>
</feature>
<evidence type="ECO:0000313" key="3">
    <source>
        <dbReference type="Proteomes" id="UP000077266"/>
    </source>
</evidence>
<reference evidence="2 3" key="1">
    <citation type="journal article" date="2016" name="Mol. Biol. Evol.">
        <title>Comparative Genomics of Early-Diverging Mushroom-Forming Fungi Provides Insights into the Origins of Lignocellulose Decay Capabilities.</title>
        <authorList>
            <person name="Nagy L.G."/>
            <person name="Riley R."/>
            <person name="Tritt A."/>
            <person name="Adam C."/>
            <person name="Daum C."/>
            <person name="Floudas D."/>
            <person name="Sun H."/>
            <person name="Yadav J.S."/>
            <person name="Pangilinan J."/>
            <person name="Larsson K.H."/>
            <person name="Matsuura K."/>
            <person name="Barry K."/>
            <person name="Labutti K."/>
            <person name="Kuo R."/>
            <person name="Ohm R.A."/>
            <person name="Bhattacharya S.S."/>
            <person name="Shirouzu T."/>
            <person name="Yoshinaga Y."/>
            <person name="Martin F.M."/>
            <person name="Grigoriev I.V."/>
            <person name="Hibbett D.S."/>
        </authorList>
    </citation>
    <scope>NUCLEOTIDE SEQUENCE [LARGE SCALE GENOMIC DNA]</scope>
    <source>
        <strain evidence="2 3">HHB12029</strain>
    </source>
</reference>
<evidence type="ECO:0000313" key="2">
    <source>
        <dbReference type="EMBL" id="KZW01683.1"/>
    </source>
</evidence>
<accession>A0A165P5M3</accession>
<gene>
    <name evidence="2" type="ORF">EXIGLDRAFT_47575</name>
</gene>
<protein>
    <submittedName>
        <fullName evidence="2">Uncharacterized protein</fullName>
    </submittedName>
</protein>